<evidence type="ECO:0000313" key="2">
    <source>
        <dbReference type="Proteomes" id="UP001296873"/>
    </source>
</evidence>
<dbReference type="EMBL" id="NRRL01000107">
    <property type="protein sequence ID" value="MBK1670665.1"/>
    <property type="molecule type" value="Genomic_DNA"/>
</dbReference>
<accession>A0ABS1DJK8</accession>
<dbReference type="RefSeq" id="WP_200343109.1">
    <property type="nucleotide sequence ID" value="NZ_NRRL01000107.1"/>
</dbReference>
<keyword evidence="2" id="KW-1185">Reference proteome</keyword>
<dbReference type="Proteomes" id="UP001296873">
    <property type="component" value="Unassembled WGS sequence"/>
</dbReference>
<organism evidence="1 2">
    <name type="scientific">Rhodovibrio sodomensis</name>
    <dbReference type="NCBI Taxonomy" id="1088"/>
    <lineage>
        <taxon>Bacteria</taxon>
        <taxon>Pseudomonadati</taxon>
        <taxon>Pseudomonadota</taxon>
        <taxon>Alphaproteobacteria</taxon>
        <taxon>Rhodospirillales</taxon>
        <taxon>Rhodovibrionaceae</taxon>
        <taxon>Rhodovibrio</taxon>
    </lineage>
</organism>
<sequence>MSINRPRLPLLASLPARLARGVDPALSWLKRELDSARRDTQDAQFMATPRGSLYQHPDWLSR</sequence>
<protein>
    <submittedName>
        <fullName evidence="1">Uncharacterized protein</fullName>
    </submittedName>
</protein>
<proteinExistence type="predicted"/>
<reference evidence="1 2" key="1">
    <citation type="journal article" date="2020" name="Microorganisms">
        <title>Osmotic Adaptation and Compatible Solute Biosynthesis of Phototrophic Bacteria as Revealed from Genome Analyses.</title>
        <authorList>
            <person name="Imhoff J.F."/>
            <person name="Rahn T."/>
            <person name="Kunzel S."/>
            <person name="Keller A."/>
            <person name="Neulinger S.C."/>
        </authorList>
    </citation>
    <scope>NUCLEOTIDE SEQUENCE [LARGE SCALE GENOMIC DNA]</scope>
    <source>
        <strain evidence="1 2">DSM 9895</strain>
    </source>
</reference>
<name>A0ABS1DJK8_9PROT</name>
<comment type="caution">
    <text evidence="1">The sequence shown here is derived from an EMBL/GenBank/DDBJ whole genome shotgun (WGS) entry which is preliminary data.</text>
</comment>
<gene>
    <name evidence="1" type="ORF">CKO28_21830</name>
</gene>
<evidence type="ECO:0000313" key="1">
    <source>
        <dbReference type="EMBL" id="MBK1670665.1"/>
    </source>
</evidence>